<feature type="region of interest" description="Disordered" evidence="1">
    <location>
        <begin position="1"/>
        <end position="90"/>
    </location>
</feature>
<evidence type="ECO:0000313" key="3">
    <source>
        <dbReference type="Proteomes" id="UP001597340"/>
    </source>
</evidence>
<accession>A0ABW4D8E3</accession>
<comment type="caution">
    <text evidence="2">The sequence shown here is derived from an EMBL/GenBank/DDBJ whole genome shotgun (WGS) entry which is preliminary data.</text>
</comment>
<organism evidence="2 3">
    <name type="scientific">Paenibacillus farraposensis</name>
    <dbReference type="NCBI Taxonomy" id="2807095"/>
    <lineage>
        <taxon>Bacteria</taxon>
        <taxon>Bacillati</taxon>
        <taxon>Bacillota</taxon>
        <taxon>Bacilli</taxon>
        <taxon>Bacillales</taxon>
        <taxon>Paenibacillaceae</taxon>
        <taxon>Paenibacillus</taxon>
    </lineage>
</organism>
<keyword evidence="3" id="KW-1185">Reference proteome</keyword>
<gene>
    <name evidence="2" type="ORF">ACFQ5D_00575</name>
</gene>
<feature type="compositionally biased region" description="Basic and acidic residues" evidence="1">
    <location>
        <begin position="1"/>
        <end position="36"/>
    </location>
</feature>
<name>A0ABW4D8E3_9BACL</name>
<evidence type="ECO:0008006" key="4">
    <source>
        <dbReference type="Google" id="ProtNLM"/>
    </source>
</evidence>
<proteinExistence type="predicted"/>
<dbReference type="RefSeq" id="WP_229522834.1">
    <property type="nucleotide sequence ID" value="NZ_JAFFQR010000008.1"/>
</dbReference>
<reference evidence="3" key="1">
    <citation type="journal article" date="2019" name="Int. J. Syst. Evol. Microbiol.">
        <title>The Global Catalogue of Microorganisms (GCM) 10K type strain sequencing project: providing services to taxonomists for standard genome sequencing and annotation.</title>
        <authorList>
            <consortium name="The Broad Institute Genomics Platform"/>
            <consortium name="The Broad Institute Genome Sequencing Center for Infectious Disease"/>
            <person name="Wu L."/>
            <person name="Ma J."/>
        </authorList>
    </citation>
    <scope>NUCLEOTIDE SEQUENCE [LARGE SCALE GENOMIC DNA]</scope>
    <source>
        <strain evidence="3">CCM 9147</strain>
    </source>
</reference>
<sequence length="90" mass="10553">MAPFDNELHDQNDGKERRGRMEHDAQEQPVSRDHAEQYPTEQESLFDRFESEQTVDAIPVEDLKLEQQEEFDKDATKHTSSSEKKYKGDV</sequence>
<evidence type="ECO:0000313" key="2">
    <source>
        <dbReference type="EMBL" id="MFD1459973.1"/>
    </source>
</evidence>
<protein>
    <recommendedName>
        <fullName evidence="4">YfhD family protein</fullName>
    </recommendedName>
</protein>
<dbReference type="Proteomes" id="UP001597340">
    <property type="component" value="Unassembled WGS sequence"/>
</dbReference>
<dbReference type="EMBL" id="JBHTNZ010000001">
    <property type="protein sequence ID" value="MFD1459973.1"/>
    <property type="molecule type" value="Genomic_DNA"/>
</dbReference>
<evidence type="ECO:0000256" key="1">
    <source>
        <dbReference type="SAM" id="MobiDB-lite"/>
    </source>
</evidence>
<feature type="compositionally biased region" description="Basic and acidic residues" evidence="1">
    <location>
        <begin position="73"/>
        <end position="90"/>
    </location>
</feature>